<keyword evidence="8" id="KW-1185">Reference proteome</keyword>
<dbReference type="Pfam" id="PF02780">
    <property type="entry name" value="Transketolase_C"/>
    <property type="match status" value="1"/>
</dbReference>
<evidence type="ECO:0000256" key="2">
    <source>
        <dbReference type="ARBA" id="ARBA00022679"/>
    </source>
</evidence>
<dbReference type="InterPro" id="IPR051424">
    <property type="entry name" value="Transketolase-like"/>
</dbReference>
<comment type="caution">
    <text evidence="7">The sequence shown here is derived from an EMBL/GenBank/DDBJ whole genome shotgun (WGS) entry which is preliminary data.</text>
</comment>
<dbReference type="OrthoDB" id="10267175at2759"/>
<evidence type="ECO:0000259" key="6">
    <source>
        <dbReference type="Pfam" id="PF02780"/>
    </source>
</evidence>
<dbReference type="AlphaFoldDB" id="A0A8S4QSF8"/>
<reference evidence="7" key="1">
    <citation type="submission" date="2022-03" db="EMBL/GenBank/DDBJ databases">
        <authorList>
            <person name="Lindestad O."/>
        </authorList>
    </citation>
    <scope>NUCLEOTIDE SEQUENCE</scope>
</reference>
<keyword evidence="2" id="KW-0808">Transferase</keyword>
<evidence type="ECO:0000256" key="5">
    <source>
        <dbReference type="ARBA" id="ARBA00023052"/>
    </source>
</evidence>
<organism evidence="7 8">
    <name type="scientific">Pararge aegeria aegeria</name>
    <dbReference type="NCBI Taxonomy" id="348720"/>
    <lineage>
        <taxon>Eukaryota</taxon>
        <taxon>Metazoa</taxon>
        <taxon>Ecdysozoa</taxon>
        <taxon>Arthropoda</taxon>
        <taxon>Hexapoda</taxon>
        <taxon>Insecta</taxon>
        <taxon>Pterygota</taxon>
        <taxon>Neoptera</taxon>
        <taxon>Endopterygota</taxon>
        <taxon>Lepidoptera</taxon>
        <taxon>Glossata</taxon>
        <taxon>Ditrysia</taxon>
        <taxon>Papilionoidea</taxon>
        <taxon>Nymphalidae</taxon>
        <taxon>Satyrinae</taxon>
        <taxon>Satyrini</taxon>
        <taxon>Parargina</taxon>
        <taxon>Pararge</taxon>
    </lineage>
</organism>
<keyword evidence="4" id="KW-0460">Magnesium</keyword>
<dbReference type="InterPro" id="IPR033248">
    <property type="entry name" value="Transketolase_C"/>
</dbReference>
<dbReference type="GO" id="GO:0046872">
    <property type="term" value="F:metal ion binding"/>
    <property type="evidence" value="ECO:0007669"/>
    <property type="project" value="UniProtKB-KW"/>
</dbReference>
<dbReference type="PANTHER" id="PTHR43195">
    <property type="entry name" value="TRANSKETOLASE"/>
    <property type="match status" value="1"/>
</dbReference>
<feature type="non-terminal residue" evidence="7">
    <location>
        <position position="52"/>
    </location>
</feature>
<gene>
    <name evidence="7" type="primary">jg21267</name>
    <name evidence="7" type="ORF">PAEG_LOCUS4053</name>
</gene>
<dbReference type="EMBL" id="CAKXAJ010013541">
    <property type="protein sequence ID" value="CAH2215974.1"/>
    <property type="molecule type" value="Genomic_DNA"/>
</dbReference>
<dbReference type="InterPro" id="IPR009014">
    <property type="entry name" value="Transketo_C/PFOR_II"/>
</dbReference>
<evidence type="ECO:0000256" key="1">
    <source>
        <dbReference type="ARBA" id="ARBA00013152"/>
    </source>
</evidence>
<dbReference type="SUPFAM" id="SSF52922">
    <property type="entry name" value="TK C-terminal domain-like"/>
    <property type="match status" value="1"/>
</dbReference>
<protein>
    <recommendedName>
        <fullName evidence="1">transketolase</fullName>
        <ecNumber evidence="1">2.2.1.1</ecNumber>
    </recommendedName>
</protein>
<dbReference type="Proteomes" id="UP000838756">
    <property type="component" value="Unassembled WGS sequence"/>
</dbReference>
<name>A0A8S4QSF8_9NEOP</name>
<evidence type="ECO:0000313" key="7">
    <source>
        <dbReference type="EMBL" id="CAH2215974.1"/>
    </source>
</evidence>
<dbReference type="Gene3D" id="3.40.50.920">
    <property type="match status" value="1"/>
</dbReference>
<proteinExistence type="predicted"/>
<keyword evidence="5" id="KW-0786">Thiamine pyrophosphate</keyword>
<evidence type="ECO:0000313" key="8">
    <source>
        <dbReference type="Proteomes" id="UP000838756"/>
    </source>
</evidence>
<dbReference type="PANTHER" id="PTHR43195:SF1">
    <property type="entry name" value="FI06132P-RELATED"/>
    <property type="match status" value="1"/>
</dbReference>
<keyword evidence="3" id="KW-0479">Metal-binding</keyword>
<dbReference type="EC" id="2.2.1.1" evidence="1"/>
<feature type="domain" description="Transketolase C-terminal" evidence="6">
    <location>
        <begin position="13"/>
        <end position="51"/>
    </location>
</feature>
<evidence type="ECO:0000256" key="3">
    <source>
        <dbReference type="ARBA" id="ARBA00022723"/>
    </source>
</evidence>
<sequence>MFCAKTWPNPPPGVQARVLDPFTIKPLDEAALRKHAKAAGGRVVVVEDHYQA</sequence>
<dbReference type="GO" id="GO:0030976">
    <property type="term" value="F:thiamine pyrophosphate binding"/>
    <property type="evidence" value="ECO:0007669"/>
    <property type="project" value="TreeGrafter"/>
</dbReference>
<dbReference type="GO" id="GO:0004802">
    <property type="term" value="F:transketolase activity"/>
    <property type="evidence" value="ECO:0007669"/>
    <property type="project" value="UniProtKB-EC"/>
</dbReference>
<evidence type="ECO:0000256" key="4">
    <source>
        <dbReference type="ARBA" id="ARBA00022842"/>
    </source>
</evidence>
<accession>A0A8S4QSF8</accession>